<dbReference type="Gene3D" id="3.30.1370.130">
    <property type="match status" value="1"/>
</dbReference>
<name>A0A437QA74_9GAMM</name>
<keyword evidence="3 10" id="KW-0732">Signal</keyword>
<feature type="coiled-coil region" evidence="9">
    <location>
        <begin position="451"/>
        <end position="478"/>
    </location>
</feature>
<dbReference type="PANTHER" id="PTHR30604">
    <property type="entry name" value="PROTEIN TRANSPORT PROTEIN HOFQ"/>
    <property type="match status" value="1"/>
</dbReference>
<proteinExistence type="inferred from homology"/>
<dbReference type="InterPro" id="IPR038591">
    <property type="entry name" value="NolW-like_sf"/>
</dbReference>
<dbReference type="Pfam" id="PF00263">
    <property type="entry name" value="Secretin"/>
    <property type="match status" value="1"/>
</dbReference>
<feature type="chain" id="PRO_5019562504" evidence="10">
    <location>
        <begin position="37"/>
        <end position="722"/>
    </location>
</feature>
<organism evidence="12 13">
    <name type="scientific">Neptunomonas marina</name>
    <dbReference type="NCBI Taxonomy" id="1815562"/>
    <lineage>
        <taxon>Bacteria</taxon>
        <taxon>Pseudomonadati</taxon>
        <taxon>Pseudomonadota</taxon>
        <taxon>Gammaproteobacteria</taxon>
        <taxon>Oceanospirillales</taxon>
        <taxon>Oceanospirillaceae</taxon>
        <taxon>Neptunomonas</taxon>
    </lineage>
</organism>
<evidence type="ECO:0000313" key="13">
    <source>
        <dbReference type="Proteomes" id="UP000282818"/>
    </source>
</evidence>
<evidence type="ECO:0000256" key="7">
    <source>
        <dbReference type="RuleBase" id="RU004003"/>
    </source>
</evidence>
<keyword evidence="13" id="KW-1185">Reference proteome</keyword>
<evidence type="ECO:0000313" key="12">
    <source>
        <dbReference type="EMBL" id="RVU31462.1"/>
    </source>
</evidence>
<dbReference type="InterPro" id="IPR021731">
    <property type="entry name" value="AMIN_dom"/>
</dbReference>
<evidence type="ECO:0000256" key="3">
    <source>
        <dbReference type="ARBA" id="ARBA00022729"/>
    </source>
</evidence>
<evidence type="ECO:0000256" key="2">
    <source>
        <dbReference type="ARBA" id="ARBA00022448"/>
    </source>
</evidence>
<dbReference type="AlphaFoldDB" id="A0A437QA74"/>
<dbReference type="NCBIfam" id="TIGR02515">
    <property type="entry name" value="IV_pilus_PilQ"/>
    <property type="match status" value="1"/>
</dbReference>
<comment type="caution">
    <text evidence="12">The sequence shown here is derived from an EMBL/GenBank/DDBJ whole genome shotgun (WGS) entry which is preliminary data.</text>
</comment>
<dbReference type="EMBL" id="SACQ01000002">
    <property type="protein sequence ID" value="RVU31462.1"/>
    <property type="molecule type" value="Genomic_DNA"/>
</dbReference>
<dbReference type="Pfam" id="PF07660">
    <property type="entry name" value="STN"/>
    <property type="match status" value="1"/>
</dbReference>
<feature type="domain" description="Secretin/TonB short N-terminal" evidence="11">
    <location>
        <begin position="338"/>
        <end position="386"/>
    </location>
</feature>
<dbReference type="Proteomes" id="UP000282818">
    <property type="component" value="Unassembled WGS sequence"/>
</dbReference>
<dbReference type="PANTHER" id="PTHR30604:SF1">
    <property type="entry name" value="DNA UTILIZATION PROTEIN HOFQ"/>
    <property type="match status" value="1"/>
</dbReference>
<comment type="similarity">
    <text evidence="7">Belongs to the bacterial secretin family.</text>
</comment>
<dbReference type="GO" id="GO:0009279">
    <property type="term" value="C:cell outer membrane"/>
    <property type="evidence" value="ECO:0007669"/>
    <property type="project" value="UniProtKB-SubCell"/>
</dbReference>
<keyword evidence="4" id="KW-0653">Protein transport</keyword>
<reference evidence="12 13" key="1">
    <citation type="submission" date="2019-01" db="EMBL/GenBank/DDBJ databases">
        <authorList>
            <person name="Chen W.-M."/>
        </authorList>
    </citation>
    <scope>NUCLEOTIDE SEQUENCE [LARGE SCALE GENOMIC DNA]</scope>
    <source>
        <strain evidence="12 13">HPM-16</strain>
    </source>
</reference>
<dbReference type="Gene3D" id="2.60.40.3500">
    <property type="match status" value="1"/>
</dbReference>
<dbReference type="RefSeq" id="WP_127693320.1">
    <property type="nucleotide sequence ID" value="NZ_SACQ01000002.1"/>
</dbReference>
<feature type="signal peptide" evidence="10">
    <location>
        <begin position="1"/>
        <end position="36"/>
    </location>
</feature>
<dbReference type="InterPro" id="IPR011662">
    <property type="entry name" value="Secretin/TonB_short_N"/>
</dbReference>
<dbReference type="GO" id="GO:0009306">
    <property type="term" value="P:protein secretion"/>
    <property type="evidence" value="ECO:0007669"/>
    <property type="project" value="InterPro"/>
</dbReference>
<protein>
    <submittedName>
        <fullName evidence="12">Type IV pilus secretin family protein</fullName>
    </submittedName>
</protein>
<accession>A0A437QA74</accession>
<keyword evidence="9" id="KW-0175">Coiled coil</keyword>
<dbReference type="Pfam" id="PF03958">
    <property type="entry name" value="Secretin_N"/>
    <property type="match status" value="1"/>
</dbReference>
<dbReference type="Gene3D" id="3.30.1370.120">
    <property type="match status" value="1"/>
</dbReference>
<dbReference type="InterPro" id="IPR005644">
    <property type="entry name" value="NolW-like"/>
</dbReference>
<dbReference type="InterPro" id="IPR001775">
    <property type="entry name" value="GspD/PilQ"/>
</dbReference>
<dbReference type="PRINTS" id="PR00811">
    <property type="entry name" value="BCTERIALGSPD"/>
</dbReference>
<dbReference type="Pfam" id="PF11741">
    <property type="entry name" value="AMIN"/>
    <property type="match status" value="1"/>
</dbReference>
<dbReference type="Gene3D" id="2.60.40.3470">
    <property type="match status" value="1"/>
</dbReference>
<evidence type="ECO:0000256" key="4">
    <source>
        <dbReference type="ARBA" id="ARBA00022927"/>
    </source>
</evidence>
<dbReference type="InterPro" id="IPR004846">
    <property type="entry name" value="T2SS/T3SS_dom"/>
</dbReference>
<evidence type="ECO:0000256" key="10">
    <source>
        <dbReference type="SAM" id="SignalP"/>
    </source>
</evidence>
<evidence type="ECO:0000256" key="8">
    <source>
        <dbReference type="RuleBase" id="RU004004"/>
    </source>
</evidence>
<keyword evidence="5" id="KW-0472">Membrane</keyword>
<sequence>MTTNKCLLSVSARELKRVLLVCLLLCSTGIASLANAANTLLKDTAFVKLPGNKLEVRLDFDHAPGDPRVYAIDSPPRLVLDFFGVENDIGSKSVAIKNDYIDTLNFAQSADRLRVVANLFLATPYETYAQDNSLFIVFGGGESVASKNASAPVQPQPVAEAKPAVSAPVTKVAKAPALAKAQTVKQAYDDNTRVKGIDFERVAGGIGRVTIALSDDKAGIDIEEEGNNVAVTLTSALLSPGLQQRVNVQDFATPVMFIDSVSQGGNTTILIKPEATPYDYMAYQTGSQLVLDFKHLTRSEEDEEAENEFPYKGEKIDLNFQNVSVRSVLQILAEVAQLNLVVDDEVTGQITLRLKHVPWDQALDIVLKTRGLDKRQVGNVLLVAPAEQIAERERIELASQQSEKELSPLRTDFIQVDFRKASEMKSRIEAAQLISERGLIIADNETNILMVRETAAQLEQIRKTIKKFDAEVEQIMVEARLVTASTDFTKELGVRWGFGLQSDRWVAGGGGSSSPYYAEDFPAIGVNTPLNVDLGVKEATSTFRIGYASSDFLISAELSALQNEGSAEVVSQPKVITTNGKAARIESGTELPYQTVENGEVKIEFKEVVLRLDVIPQINPGDRIALDLKITQDSVGQALDSGEFAIDTNELVTSVVVKDGDTIVLGGVYKNKQVDGTLKTPVLGDLPGIGRLFRKETKIDEKVELLIFITPKIIRESLSASR</sequence>
<evidence type="ECO:0000256" key="5">
    <source>
        <dbReference type="ARBA" id="ARBA00023136"/>
    </source>
</evidence>
<evidence type="ECO:0000256" key="9">
    <source>
        <dbReference type="SAM" id="Coils"/>
    </source>
</evidence>
<comment type="subcellular location">
    <subcellularLocation>
        <location evidence="8">Cell outer membrane</location>
    </subcellularLocation>
    <subcellularLocation>
        <location evidence="1">Membrane</location>
    </subcellularLocation>
</comment>
<evidence type="ECO:0000259" key="11">
    <source>
        <dbReference type="SMART" id="SM00965"/>
    </source>
</evidence>
<dbReference type="InterPro" id="IPR051808">
    <property type="entry name" value="Type_IV_pilus_biogenesis"/>
</dbReference>
<gene>
    <name evidence="12" type="ORF">EOE65_05620</name>
</gene>
<keyword evidence="6" id="KW-0998">Cell outer membrane</keyword>
<dbReference type="SMART" id="SM00965">
    <property type="entry name" value="STN"/>
    <property type="match status" value="1"/>
</dbReference>
<evidence type="ECO:0000256" key="6">
    <source>
        <dbReference type="ARBA" id="ARBA00023237"/>
    </source>
</evidence>
<dbReference type="InterPro" id="IPR013355">
    <property type="entry name" value="Pilus_4_PilQ"/>
</dbReference>
<keyword evidence="2 8" id="KW-0813">Transport</keyword>
<evidence type="ECO:0000256" key="1">
    <source>
        <dbReference type="ARBA" id="ARBA00004370"/>
    </source>
</evidence>